<organism evidence="5">
    <name type="scientific">Schistocephalus solidus</name>
    <name type="common">Tapeworm</name>
    <dbReference type="NCBI Taxonomy" id="70667"/>
    <lineage>
        <taxon>Eukaryota</taxon>
        <taxon>Metazoa</taxon>
        <taxon>Spiralia</taxon>
        <taxon>Lophotrochozoa</taxon>
        <taxon>Platyhelminthes</taxon>
        <taxon>Cestoda</taxon>
        <taxon>Eucestoda</taxon>
        <taxon>Diphyllobothriidea</taxon>
        <taxon>Diphyllobothriidae</taxon>
        <taxon>Schistocephalus</taxon>
    </lineage>
</organism>
<evidence type="ECO:0000313" key="5">
    <source>
        <dbReference type="WBParaSite" id="SSLN_0000414701-mRNA-1"/>
    </source>
</evidence>
<dbReference type="SUPFAM" id="SSF57667">
    <property type="entry name" value="beta-beta-alpha zinc fingers"/>
    <property type="match status" value="1"/>
</dbReference>
<dbReference type="Proteomes" id="UP000275846">
    <property type="component" value="Unassembled WGS sequence"/>
</dbReference>
<keyword evidence="1" id="KW-0863">Zinc-finger</keyword>
<proteinExistence type="predicted"/>
<protein>
    <submittedName>
        <fullName evidence="5">C2H2-type domain-containing protein</fullName>
    </submittedName>
</protein>
<dbReference type="PROSITE" id="PS50157">
    <property type="entry name" value="ZINC_FINGER_C2H2_2"/>
    <property type="match status" value="2"/>
</dbReference>
<evidence type="ECO:0000256" key="1">
    <source>
        <dbReference type="PROSITE-ProRule" id="PRU00042"/>
    </source>
</evidence>
<dbReference type="SMART" id="SM00355">
    <property type="entry name" value="ZnF_C2H2"/>
    <property type="match status" value="2"/>
</dbReference>
<dbReference type="InterPro" id="IPR036236">
    <property type="entry name" value="Znf_C2H2_sf"/>
</dbReference>
<dbReference type="WBParaSite" id="SSLN_0000414701-mRNA-1">
    <property type="protein sequence ID" value="SSLN_0000414701-mRNA-1"/>
    <property type="gene ID" value="SSLN_0000414701"/>
</dbReference>
<evidence type="ECO:0000313" key="3">
    <source>
        <dbReference type="EMBL" id="VDL90388.1"/>
    </source>
</evidence>
<dbReference type="GO" id="GO:0008270">
    <property type="term" value="F:zinc ion binding"/>
    <property type="evidence" value="ECO:0007669"/>
    <property type="project" value="UniProtKB-KW"/>
</dbReference>
<accession>A0A183SIF5</accession>
<keyword evidence="1" id="KW-0479">Metal-binding</keyword>
<feature type="domain" description="C2H2-type" evidence="2">
    <location>
        <begin position="25"/>
        <end position="52"/>
    </location>
</feature>
<keyword evidence="4" id="KW-1185">Reference proteome</keyword>
<dbReference type="Pfam" id="PF00096">
    <property type="entry name" value="zf-C2H2"/>
    <property type="match status" value="1"/>
</dbReference>
<reference evidence="3 4" key="2">
    <citation type="submission" date="2018-11" db="EMBL/GenBank/DDBJ databases">
        <authorList>
            <consortium name="Pathogen Informatics"/>
        </authorList>
    </citation>
    <scope>NUCLEOTIDE SEQUENCE [LARGE SCALE GENOMIC DNA]</scope>
    <source>
        <strain evidence="3 4">NST_G2</strain>
    </source>
</reference>
<dbReference type="InterPro" id="IPR013087">
    <property type="entry name" value="Znf_C2H2_type"/>
</dbReference>
<dbReference type="OrthoDB" id="6269097at2759"/>
<feature type="domain" description="C2H2-type" evidence="2">
    <location>
        <begin position="67"/>
        <end position="93"/>
    </location>
</feature>
<dbReference type="AlphaFoldDB" id="A0A183SIF5"/>
<dbReference type="Gene3D" id="3.30.160.60">
    <property type="entry name" value="Classic Zinc Finger"/>
    <property type="match status" value="1"/>
</dbReference>
<dbReference type="EMBL" id="UYSU01032714">
    <property type="protein sequence ID" value="VDL90388.1"/>
    <property type="molecule type" value="Genomic_DNA"/>
</dbReference>
<reference evidence="5" key="1">
    <citation type="submission" date="2016-06" db="UniProtKB">
        <authorList>
            <consortium name="WormBaseParasite"/>
        </authorList>
    </citation>
    <scope>IDENTIFICATION</scope>
</reference>
<keyword evidence="1" id="KW-0862">Zinc</keyword>
<sequence length="93" mass="10542">MLSTCYPPTTAATSTTTVRDGDSILSCPHCDRTFTSRIGLVGDLRIHRTEAGEPVPGTSTYSRRARLRYPHCSRTFTHRMGLLRHMRLHDNLR</sequence>
<evidence type="ECO:0000259" key="2">
    <source>
        <dbReference type="PROSITE" id="PS50157"/>
    </source>
</evidence>
<evidence type="ECO:0000313" key="4">
    <source>
        <dbReference type="Proteomes" id="UP000275846"/>
    </source>
</evidence>
<gene>
    <name evidence="3" type="ORF">SSLN_LOCUS4003</name>
</gene>
<name>A0A183SIF5_SCHSO</name>